<evidence type="ECO:0000256" key="15">
    <source>
        <dbReference type="PIRSR" id="PIRSR601548-11"/>
    </source>
</evidence>
<dbReference type="GO" id="GO:0008237">
    <property type="term" value="F:metallopeptidase activity"/>
    <property type="evidence" value="ECO:0007669"/>
    <property type="project" value="UniProtKB-KW"/>
</dbReference>
<evidence type="ECO:0000256" key="21">
    <source>
        <dbReference type="RuleBase" id="RU361144"/>
    </source>
</evidence>
<reference evidence="23" key="1">
    <citation type="submission" date="2016-12" db="EMBL/GenBank/DDBJ databases">
        <title>An insight into the sialome and mialome of the sand fly, Nyssomyia neivai.</title>
        <authorList>
            <person name="Sebastian V."/>
            <person name="Goulart T.M."/>
            <person name="Oliveira W."/>
            <person name="Calvo E."/>
            <person name="Oliveira L.F."/>
            <person name="Pinto M.C."/>
            <person name="Rosselino A.M."/>
            <person name="Ribeiro J.M."/>
        </authorList>
    </citation>
    <scope>NUCLEOTIDE SEQUENCE</scope>
</reference>
<keyword evidence="9 18" id="KW-1015">Disulfide bond</keyword>
<feature type="binding site" evidence="16">
    <location>
        <position position="516"/>
    </location>
    <ligand>
        <name>chloride</name>
        <dbReference type="ChEBI" id="CHEBI:17996"/>
        <label>1</label>
    </ligand>
</feature>
<evidence type="ECO:0000256" key="12">
    <source>
        <dbReference type="ARBA" id="ARBA00039858"/>
    </source>
</evidence>
<evidence type="ECO:0000256" key="19">
    <source>
        <dbReference type="PIRSR" id="PIRSR601548-8"/>
    </source>
</evidence>
<evidence type="ECO:0000256" key="20">
    <source>
        <dbReference type="PROSITE-ProRule" id="PRU01355"/>
    </source>
</evidence>
<feature type="disulfide bond" evidence="18 20">
    <location>
        <begin position="346"/>
        <end position="364"/>
    </location>
</feature>
<evidence type="ECO:0000256" key="10">
    <source>
        <dbReference type="ARBA" id="ARBA00023180"/>
    </source>
</evidence>
<dbReference type="GO" id="GO:0006508">
    <property type="term" value="P:proteolysis"/>
    <property type="evidence" value="ECO:0007669"/>
    <property type="project" value="UniProtKB-KW"/>
</dbReference>
<evidence type="ECO:0000256" key="11">
    <source>
        <dbReference type="ARBA" id="ARBA00036868"/>
    </source>
</evidence>
<dbReference type="Gene3D" id="1.10.1370.30">
    <property type="match status" value="1"/>
</dbReference>
<evidence type="ECO:0000313" key="23">
    <source>
        <dbReference type="EMBL" id="JAV08817.1"/>
    </source>
</evidence>
<feature type="active site" description="Proton donor 1" evidence="13">
    <location>
        <position position="507"/>
    </location>
</feature>
<evidence type="ECO:0000256" key="6">
    <source>
        <dbReference type="ARBA" id="ARBA00022801"/>
    </source>
</evidence>
<evidence type="ECO:0000256" key="7">
    <source>
        <dbReference type="ARBA" id="ARBA00022833"/>
    </source>
</evidence>
<dbReference type="GO" id="GO:0005886">
    <property type="term" value="C:plasma membrane"/>
    <property type="evidence" value="ECO:0007669"/>
    <property type="project" value="TreeGrafter"/>
</dbReference>
<evidence type="ECO:0000256" key="4">
    <source>
        <dbReference type="ARBA" id="ARBA00022723"/>
    </source>
</evidence>
<dbReference type="GO" id="GO:0046872">
    <property type="term" value="F:metal ion binding"/>
    <property type="evidence" value="ECO:0007669"/>
    <property type="project" value="UniProtKB-KW"/>
</dbReference>
<comment type="similarity">
    <text evidence="1 20 21">Belongs to the peptidase M2 family.</text>
</comment>
<dbReference type="PANTHER" id="PTHR10514">
    <property type="entry name" value="ANGIOTENSIN-CONVERTING ENZYME"/>
    <property type="match status" value="1"/>
</dbReference>
<dbReference type="Pfam" id="PF01401">
    <property type="entry name" value="Peptidase_M2"/>
    <property type="match status" value="1"/>
</dbReference>
<keyword evidence="4 17" id="KW-0479">Metal-binding</keyword>
<dbReference type="PANTHER" id="PTHR10514:SF44">
    <property type="entry name" value="ANGIOTENSIN-CONVERTING ENZYME-RELATED"/>
    <property type="match status" value="1"/>
</dbReference>
<dbReference type="PROSITE" id="PS51257">
    <property type="entry name" value="PROKAR_LIPOPROTEIN"/>
    <property type="match status" value="1"/>
</dbReference>
<name>A0A1L8DR16_9DIPT</name>
<feature type="binding site" evidence="17">
    <location>
        <position position="377"/>
    </location>
    <ligand>
        <name>Zn(2+)</name>
        <dbReference type="ChEBI" id="CHEBI:29105"/>
        <label>1</label>
        <note>catalytic</note>
    </ligand>
</feature>
<comment type="catalytic activity">
    <reaction evidence="11">
        <text>Release of a C-terminal dipeptide, oligopeptide-|-Xaa-Yaa, when Xaa is not Pro, and Yaa is neither Asp nor Glu. Thus, conversion of angiotensin I to angiotensin II, with increase in vasoconstrictor activity, but no action on angiotensin II.</text>
        <dbReference type="EC" id="3.4.15.1"/>
    </reaction>
</comment>
<evidence type="ECO:0000256" key="2">
    <source>
        <dbReference type="ARBA" id="ARBA00022645"/>
    </source>
</evidence>
<feature type="active site" description="Proton acceptor 1" evidence="13">
    <location>
        <position position="378"/>
    </location>
</feature>
<feature type="signal peptide" evidence="22">
    <location>
        <begin position="1"/>
        <end position="18"/>
    </location>
</feature>
<keyword evidence="2 21" id="KW-0121">Carboxypeptidase</keyword>
<dbReference type="CDD" id="cd06461">
    <property type="entry name" value="M2_ACE"/>
    <property type="match status" value="1"/>
</dbReference>
<keyword evidence="8 21" id="KW-0482">Metalloprotease</keyword>
<dbReference type="GO" id="GO:0008241">
    <property type="term" value="F:peptidyl-dipeptidase activity"/>
    <property type="evidence" value="ECO:0007669"/>
    <property type="project" value="UniProtKB-EC"/>
</dbReference>
<feature type="binding site" evidence="19">
    <location>
        <position position="405"/>
    </location>
    <ligand>
        <name>Zn(2+)</name>
        <dbReference type="ChEBI" id="CHEBI:29105"/>
        <label>2</label>
        <note>catalytic</note>
    </ligand>
</feature>
<feature type="glycosylation site" description="N-linked (GlcNAc...) asparagine" evidence="14">
    <location>
        <position position="63"/>
    </location>
</feature>
<evidence type="ECO:0000256" key="18">
    <source>
        <dbReference type="PIRSR" id="PIRSR601548-4"/>
    </source>
</evidence>
<dbReference type="FunFam" id="1.10.1370.30:FF:000004">
    <property type="entry name" value="Angiotensin-converting enzyme"/>
    <property type="match status" value="1"/>
</dbReference>
<accession>A0A1L8DR16</accession>
<protein>
    <recommendedName>
        <fullName evidence="12 21">Angiotensin-converting enzyme</fullName>
        <ecNumber evidence="21">3.4.-.-</ecNumber>
    </recommendedName>
</protein>
<feature type="binding site" evidence="19">
    <location>
        <position position="381"/>
    </location>
    <ligand>
        <name>Zn(2+)</name>
        <dbReference type="ChEBI" id="CHEBI:29105"/>
        <label>2</label>
        <note>catalytic</note>
    </ligand>
</feature>
<evidence type="ECO:0000256" key="8">
    <source>
        <dbReference type="ARBA" id="ARBA00023049"/>
    </source>
</evidence>
<evidence type="ECO:0000256" key="22">
    <source>
        <dbReference type="SAM" id="SignalP"/>
    </source>
</evidence>
<dbReference type="GO" id="GO:0004180">
    <property type="term" value="F:carboxypeptidase activity"/>
    <property type="evidence" value="ECO:0007669"/>
    <property type="project" value="UniProtKB-KW"/>
</dbReference>
<dbReference type="AlphaFoldDB" id="A0A1L8DR16"/>
<evidence type="ECO:0000256" key="9">
    <source>
        <dbReference type="ARBA" id="ARBA00023157"/>
    </source>
</evidence>
<dbReference type="InterPro" id="IPR001548">
    <property type="entry name" value="Peptidase_M2"/>
</dbReference>
<evidence type="ECO:0000256" key="1">
    <source>
        <dbReference type="ARBA" id="ARBA00008139"/>
    </source>
</evidence>
<proteinExistence type="inferred from homology"/>
<keyword evidence="5 22" id="KW-0732">Signal</keyword>
<evidence type="ECO:0000256" key="5">
    <source>
        <dbReference type="ARBA" id="ARBA00022729"/>
    </source>
</evidence>
<dbReference type="EC" id="3.4.-.-" evidence="21"/>
<feature type="disulfide bond" evidence="18 20">
    <location>
        <begin position="532"/>
        <end position="550"/>
    </location>
</feature>
<evidence type="ECO:0000256" key="17">
    <source>
        <dbReference type="PIRSR" id="PIRSR601548-3"/>
    </source>
</evidence>
<evidence type="ECO:0000256" key="13">
    <source>
        <dbReference type="PIRSR" id="PIRSR601548-1"/>
    </source>
</evidence>
<feature type="chain" id="PRO_5013018845" description="Angiotensin-converting enzyme" evidence="22">
    <location>
        <begin position="19"/>
        <end position="630"/>
    </location>
</feature>
<keyword evidence="3 21" id="KW-0645">Protease</keyword>
<feature type="binding site" evidence="17">
    <location>
        <position position="381"/>
    </location>
    <ligand>
        <name>Zn(2+)</name>
        <dbReference type="ChEBI" id="CHEBI:29105"/>
        <label>1</label>
        <note>catalytic</note>
    </ligand>
</feature>
<sequence length="630" mass="73271">MRSSVIFFTALTITIVSCAVLKKSGETPEEEESRAVLRLKEINEELNRKKNYNTVAAWAYASNITEENLKLMNDVSVETAKYYKELASELKGFNAKEYKSEDLKRQIKKLSKLGYSALPSDKYKELLQAITWMESNYAKVKVCSYKDPKKCDLALEPEITEILIKSRDPEELKYYWKQWYDKAGTPTRESFNKYVQLNSEAAKLDGFKSGAESWLYEYEDDTFEKQLEDIFAQIRPLYEQLHAYVRFKLREKYGDGVVSEKGPIPMHILGNMWGQTWSEVAPILVPYPEKKLLDVTDEMVKQGYTPLSMFQKGDEFFQSLNMTKLPKDFWDYSILEKPTDGRELICHASAWDFYTKDDVRIKQCTRVTMDQFFTVHHELGHIQYYLQYQHQPSVYREGANPGFHEAVGDVLSLSVSSPKHLEKVGLLKDFKFDEESQINQLLNLALDKLAFLPFAYTVDKYRWGVFRGEIPSEEFNCKFWEMRAFYGGIEPPVERSEEDFDPPAKYHISSDVEYLRYLVSFIVQFQFHQAVCEKAGQFVPNDPEKTLLNCDIYQSPEAGNAFKEMLQLGSSKPWPEAMEILTGQRKMDASALIEYFRPLSEWLAKKNKELGAYVGWEKSTKCVKKSGYFY</sequence>
<dbReference type="SUPFAM" id="SSF55486">
    <property type="entry name" value="Metalloproteases ('zincins'), catalytic domain"/>
    <property type="match status" value="1"/>
</dbReference>
<dbReference type="GO" id="GO:0005615">
    <property type="term" value="C:extracellular space"/>
    <property type="evidence" value="ECO:0007669"/>
    <property type="project" value="TreeGrafter"/>
</dbReference>
<feature type="active site" description="Proton acceptor 2" evidence="15">
    <location>
        <position position="378"/>
    </location>
</feature>
<feature type="active site" description="Proton donor 2" evidence="15">
    <location>
        <position position="507"/>
    </location>
</feature>
<dbReference type="PROSITE" id="PS52011">
    <property type="entry name" value="PEPTIDASE_M2"/>
    <property type="match status" value="1"/>
</dbReference>
<dbReference type="PRINTS" id="PR00791">
    <property type="entry name" value="PEPDIPTASEA"/>
</dbReference>
<evidence type="ECO:0000256" key="16">
    <source>
        <dbReference type="PIRSR" id="PIRSR601548-2"/>
    </source>
</evidence>
<organism evidence="23">
    <name type="scientific">Nyssomyia neivai</name>
    <dbReference type="NCBI Taxonomy" id="330878"/>
    <lineage>
        <taxon>Eukaryota</taxon>
        <taxon>Metazoa</taxon>
        <taxon>Ecdysozoa</taxon>
        <taxon>Arthropoda</taxon>
        <taxon>Hexapoda</taxon>
        <taxon>Insecta</taxon>
        <taxon>Pterygota</taxon>
        <taxon>Neoptera</taxon>
        <taxon>Endopterygota</taxon>
        <taxon>Diptera</taxon>
        <taxon>Nematocera</taxon>
        <taxon>Psychodoidea</taxon>
        <taxon>Psychodidae</taxon>
        <taxon>Nyssomyia</taxon>
    </lineage>
</organism>
<keyword evidence="7 17" id="KW-0862">Zinc</keyword>
<feature type="binding site" evidence="16">
    <location>
        <position position="218"/>
    </location>
    <ligand>
        <name>chloride</name>
        <dbReference type="ChEBI" id="CHEBI:17996"/>
        <label>1</label>
    </ligand>
</feature>
<evidence type="ECO:0000256" key="3">
    <source>
        <dbReference type="ARBA" id="ARBA00022670"/>
    </source>
</evidence>
<feature type="disulfide bond" evidence="18 20">
    <location>
        <begin position="143"/>
        <end position="151"/>
    </location>
</feature>
<feature type="binding site" evidence="17">
    <location>
        <position position="405"/>
    </location>
    <ligand>
        <name>Zn(2+)</name>
        <dbReference type="ChEBI" id="CHEBI:29105"/>
        <label>1</label>
        <note>catalytic</note>
    </ligand>
</feature>
<feature type="binding site" evidence="19">
    <location>
        <position position="377"/>
    </location>
    <ligand>
        <name>Zn(2+)</name>
        <dbReference type="ChEBI" id="CHEBI:29105"/>
        <label>2</label>
        <note>catalytic</note>
    </ligand>
</feature>
<dbReference type="EMBL" id="GFDF01005267">
    <property type="protein sequence ID" value="JAV08817.1"/>
    <property type="molecule type" value="Transcribed_RNA"/>
</dbReference>
<keyword evidence="6 21" id="KW-0378">Hydrolase</keyword>
<evidence type="ECO:0000256" key="14">
    <source>
        <dbReference type="PIRSR" id="PIRSR601548-10"/>
    </source>
</evidence>
<comment type="cofactor">
    <cofactor evidence="21">
        <name>Zn(2+)</name>
        <dbReference type="ChEBI" id="CHEBI:29105"/>
    </cofactor>
    <text evidence="21">Binds 1 zinc ion per subunit.</text>
</comment>
<keyword evidence="10 14" id="KW-0325">Glycoprotein</keyword>